<keyword evidence="7" id="KW-1133">Transmembrane helix</keyword>
<feature type="transmembrane region" description="Helical" evidence="7">
    <location>
        <begin position="600"/>
        <end position="621"/>
    </location>
</feature>
<dbReference type="InterPro" id="IPR002938">
    <property type="entry name" value="FAD-bd"/>
</dbReference>
<keyword evidence="10" id="KW-1185">Reference proteome</keyword>
<feature type="compositionally biased region" description="Basic and acidic residues" evidence="6">
    <location>
        <begin position="680"/>
        <end position="701"/>
    </location>
</feature>
<dbReference type="Gene3D" id="3.50.50.60">
    <property type="entry name" value="FAD/NAD(P)-binding domain"/>
    <property type="match status" value="1"/>
</dbReference>
<dbReference type="EMBL" id="JAKNSF020000207">
    <property type="protein sequence ID" value="KAK7706922.1"/>
    <property type="molecule type" value="Genomic_DNA"/>
</dbReference>
<feature type="transmembrane region" description="Helical" evidence="7">
    <location>
        <begin position="565"/>
        <end position="588"/>
    </location>
</feature>
<keyword evidence="4" id="KW-0274">FAD</keyword>
<proteinExistence type="inferred from homology"/>
<evidence type="ECO:0000256" key="6">
    <source>
        <dbReference type="SAM" id="MobiDB-lite"/>
    </source>
</evidence>
<dbReference type="SUPFAM" id="SSF51905">
    <property type="entry name" value="FAD/NAD(P)-binding domain"/>
    <property type="match status" value="1"/>
</dbReference>
<feature type="transmembrane region" description="Helical" evidence="7">
    <location>
        <begin position="723"/>
        <end position="744"/>
    </location>
</feature>
<organism evidence="9 10">
    <name type="scientific">Diaporthe eres</name>
    <name type="common">Phomopsis oblonga</name>
    <dbReference type="NCBI Taxonomy" id="83184"/>
    <lineage>
        <taxon>Eukaryota</taxon>
        <taxon>Fungi</taxon>
        <taxon>Dikarya</taxon>
        <taxon>Ascomycota</taxon>
        <taxon>Pezizomycotina</taxon>
        <taxon>Sordariomycetes</taxon>
        <taxon>Sordariomycetidae</taxon>
        <taxon>Diaporthales</taxon>
        <taxon>Diaporthaceae</taxon>
        <taxon>Diaporthe</taxon>
        <taxon>Diaporthe eres species complex</taxon>
    </lineage>
</organism>
<evidence type="ECO:0000313" key="9">
    <source>
        <dbReference type="EMBL" id="KAK7706922.1"/>
    </source>
</evidence>
<evidence type="ECO:0000313" key="10">
    <source>
        <dbReference type="Proteomes" id="UP001430848"/>
    </source>
</evidence>
<evidence type="ECO:0000256" key="7">
    <source>
        <dbReference type="SAM" id="Phobius"/>
    </source>
</evidence>
<evidence type="ECO:0000256" key="4">
    <source>
        <dbReference type="ARBA" id="ARBA00022827"/>
    </source>
</evidence>
<keyword evidence="5" id="KW-0560">Oxidoreductase</keyword>
<sequence>MAQGKGFKIIIAGGGIAGLTLAAILEKFDIDYVLLESYGDIAPEVGASIGLFPNGLRILDQIGCYEAIRALPETDIRHTHIADENGKTIARRSDSMPHLEQRLGYRSIFFDRQWLLRILFDHLVHKDRVKLNKKVSQIKLVPGGVEVLTKDGDTFKGSIVVGADGIYSTVRAEMFRLAGELQPDYLDQEELDKVPCYYKCSFGIAKDVPGWNYEQMYMVQSDGASQMLISGPEGRLYWFFFSKLPETKYGKAIPRYTDEDEAQFVKENAYRPITETINFGHVFEKRISSTLTPLHEKVFEKWFFRRVFILGDAAHKPNPIGGQGGNNAIESPASLVNVLLEKRDSRGGNLDNLSDKEIEEVFSRVLDIRHERAKKFVKEAHQTQWLMAKESPLLSKILMRLDSIKGLDTGIDRLGSICRPAVRINKLPIPKRPRAIPYDDELPANPIHSKANLFVQLLTVGAMLFLLAISVLTLRIPFDRPAIWGRDGPLVDRVWYSGAPALNEFTNFLASAFSLQVGVSDVGPKIHIANFFLGQLTSYVLIWIIESYRAGNKGSLITLPIIPLFLMQLQGIFRMAPLYVIFAVFEGFDLSPGRFVRPAVAKSLIPALVLGYIIPTILMLLPTPNVHVLQNYVVLWQPSPAFVAVLVSVFSRVVGWWDRLGAQKKENNDKAIEAANVGETSKEGKDSKKSRTAREKQHLEDPSLPMEETLARYKNPDLPILQAAYSVLFWLQAAAHISTFLYTYHHPDLTIRELFFGLRDPLAADWAIADPVAAMMAFLQYDMVVSATALVAYELFSVWKLRQVGYVTTRRAALAALGVAAGQLTVGPGATWAALWSWREDVLANVAPVR</sequence>
<feature type="region of interest" description="Disordered" evidence="6">
    <location>
        <begin position="671"/>
        <end position="701"/>
    </location>
</feature>
<evidence type="ECO:0000256" key="1">
    <source>
        <dbReference type="ARBA" id="ARBA00001974"/>
    </source>
</evidence>
<dbReference type="PANTHER" id="PTHR47356:SF2">
    <property type="entry name" value="FAD-BINDING DOMAIN-CONTAINING PROTEIN-RELATED"/>
    <property type="match status" value="1"/>
</dbReference>
<feature type="transmembrane region" description="Helical" evidence="7">
    <location>
        <begin position="641"/>
        <end position="657"/>
    </location>
</feature>
<comment type="similarity">
    <text evidence="2">Belongs to the paxM FAD-dependent monooxygenase family.</text>
</comment>
<feature type="transmembrane region" description="Helical" evidence="7">
    <location>
        <begin position="453"/>
        <end position="474"/>
    </location>
</feature>
<evidence type="ECO:0000256" key="2">
    <source>
        <dbReference type="ARBA" id="ARBA00007992"/>
    </source>
</evidence>
<dbReference type="PANTHER" id="PTHR47356">
    <property type="entry name" value="FAD-DEPENDENT MONOOXYGENASE ASQG-RELATED"/>
    <property type="match status" value="1"/>
</dbReference>
<feature type="domain" description="FAD-binding" evidence="8">
    <location>
        <begin position="8"/>
        <end position="341"/>
    </location>
</feature>
<keyword evidence="7" id="KW-0472">Membrane</keyword>
<gene>
    <name evidence="9" type="ORF">SLS63_013837</name>
</gene>
<comment type="caution">
    <text evidence="9">The sequence shown here is derived from an EMBL/GenBank/DDBJ whole genome shotgun (WGS) entry which is preliminary data.</text>
</comment>
<dbReference type="InterPro" id="IPR036188">
    <property type="entry name" value="FAD/NAD-bd_sf"/>
</dbReference>
<reference evidence="9 10" key="1">
    <citation type="submission" date="2024-02" db="EMBL/GenBank/DDBJ databases">
        <title>De novo assembly and annotation of 12 fungi associated with fruit tree decline syndrome in Ontario, Canada.</title>
        <authorList>
            <person name="Sulman M."/>
            <person name="Ellouze W."/>
            <person name="Ilyukhin E."/>
        </authorList>
    </citation>
    <scope>NUCLEOTIDE SEQUENCE [LARGE SCALE GENOMIC DNA]</scope>
    <source>
        <strain evidence="9 10">M169</strain>
    </source>
</reference>
<dbReference type="Proteomes" id="UP001430848">
    <property type="component" value="Unassembled WGS sequence"/>
</dbReference>
<evidence type="ECO:0000256" key="5">
    <source>
        <dbReference type="ARBA" id="ARBA00023002"/>
    </source>
</evidence>
<feature type="transmembrane region" description="Helical" evidence="7">
    <location>
        <begin position="6"/>
        <end position="25"/>
    </location>
</feature>
<evidence type="ECO:0000259" key="8">
    <source>
        <dbReference type="Pfam" id="PF01494"/>
    </source>
</evidence>
<keyword evidence="3" id="KW-0285">Flavoprotein</keyword>
<dbReference type="InterPro" id="IPR050562">
    <property type="entry name" value="FAD_mOase_fung"/>
</dbReference>
<comment type="cofactor">
    <cofactor evidence="1">
        <name>FAD</name>
        <dbReference type="ChEBI" id="CHEBI:57692"/>
    </cofactor>
</comment>
<feature type="transmembrane region" description="Helical" evidence="7">
    <location>
        <begin position="783"/>
        <end position="801"/>
    </location>
</feature>
<feature type="transmembrane region" description="Helical" evidence="7">
    <location>
        <begin position="813"/>
        <end position="835"/>
    </location>
</feature>
<feature type="transmembrane region" description="Helical" evidence="7">
    <location>
        <begin position="527"/>
        <end position="545"/>
    </location>
</feature>
<evidence type="ECO:0000256" key="3">
    <source>
        <dbReference type="ARBA" id="ARBA00022630"/>
    </source>
</evidence>
<dbReference type="Pfam" id="PF01494">
    <property type="entry name" value="FAD_binding_3"/>
    <property type="match status" value="1"/>
</dbReference>
<dbReference type="PRINTS" id="PR00420">
    <property type="entry name" value="RNGMNOXGNASE"/>
</dbReference>
<keyword evidence="7" id="KW-0812">Transmembrane</keyword>
<accession>A0ABR1NMC9</accession>
<name>A0ABR1NMC9_DIAER</name>
<protein>
    <recommendedName>
        <fullName evidence="8">FAD-binding domain-containing protein</fullName>
    </recommendedName>
</protein>